<evidence type="ECO:0000313" key="3">
    <source>
        <dbReference type="Proteomes" id="UP000607559"/>
    </source>
</evidence>
<reference evidence="2" key="1">
    <citation type="journal article" date="2014" name="Int. J. Syst. Evol. Microbiol.">
        <title>Complete genome sequence of Corynebacterium casei LMG S-19264T (=DSM 44701T), isolated from a smear-ripened cheese.</title>
        <authorList>
            <consortium name="US DOE Joint Genome Institute (JGI-PGF)"/>
            <person name="Walter F."/>
            <person name="Albersmeier A."/>
            <person name="Kalinowski J."/>
            <person name="Ruckert C."/>
        </authorList>
    </citation>
    <scope>NUCLEOTIDE SEQUENCE</scope>
    <source>
        <strain evidence="2">CGMCC 1.15448</strain>
    </source>
</reference>
<dbReference type="PROSITE" id="PS51186">
    <property type="entry name" value="GNAT"/>
    <property type="match status" value="1"/>
</dbReference>
<dbReference type="Proteomes" id="UP000607559">
    <property type="component" value="Unassembled WGS sequence"/>
</dbReference>
<reference evidence="2" key="2">
    <citation type="submission" date="2020-09" db="EMBL/GenBank/DDBJ databases">
        <authorList>
            <person name="Sun Q."/>
            <person name="Zhou Y."/>
        </authorList>
    </citation>
    <scope>NUCLEOTIDE SEQUENCE</scope>
    <source>
        <strain evidence="2">CGMCC 1.15448</strain>
    </source>
</reference>
<proteinExistence type="predicted"/>
<keyword evidence="3" id="KW-1185">Reference proteome</keyword>
<dbReference type="CDD" id="cd04301">
    <property type="entry name" value="NAT_SF"/>
    <property type="match status" value="1"/>
</dbReference>
<name>A0A8J2XVK8_9BACT</name>
<feature type="domain" description="N-acetyltransferase" evidence="1">
    <location>
        <begin position="1"/>
        <end position="163"/>
    </location>
</feature>
<gene>
    <name evidence="2" type="ORF">GCM10011511_48950</name>
</gene>
<organism evidence="2 3">
    <name type="scientific">Puia dinghuensis</name>
    <dbReference type="NCBI Taxonomy" id="1792502"/>
    <lineage>
        <taxon>Bacteria</taxon>
        <taxon>Pseudomonadati</taxon>
        <taxon>Bacteroidota</taxon>
        <taxon>Chitinophagia</taxon>
        <taxon>Chitinophagales</taxon>
        <taxon>Chitinophagaceae</taxon>
        <taxon>Puia</taxon>
    </lineage>
</organism>
<dbReference type="Gene3D" id="3.40.630.30">
    <property type="match status" value="1"/>
</dbReference>
<evidence type="ECO:0000313" key="2">
    <source>
        <dbReference type="EMBL" id="GGB19435.1"/>
    </source>
</evidence>
<dbReference type="EMBL" id="BMJC01000005">
    <property type="protein sequence ID" value="GGB19435.1"/>
    <property type="molecule type" value="Genomic_DNA"/>
</dbReference>
<dbReference type="SUPFAM" id="SSF55729">
    <property type="entry name" value="Acyl-CoA N-acyltransferases (Nat)"/>
    <property type="match status" value="1"/>
</dbReference>
<dbReference type="InterPro" id="IPR016181">
    <property type="entry name" value="Acyl_CoA_acyltransferase"/>
</dbReference>
<sequence length="165" mass="19268">MKITAAYTREQFETMEALGRQIVPDFYSQYLPPECGDYLMRSSHTIGAFEAQVGEGYRHYMVEMDGRVIGYFALHEEDRTMVLTQFYLLKEFRGKGIGQRVMDFIHREAAELRVKEIQLLVLRKNEGAVGLYKKNGYFVAAEVMTQLGTEHTLEDYLMQKKFDRQ</sequence>
<dbReference type="PANTHER" id="PTHR43617">
    <property type="entry name" value="L-AMINO ACID N-ACETYLTRANSFERASE"/>
    <property type="match status" value="1"/>
</dbReference>
<dbReference type="InterPro" id="IPR050276">
    <property type="entry name" value="MshD_Acetyltransferase"/>
</dbReference>
<evidence type="ECO:0000259" key="1">
    <source>
        <dbReference type="PROSITE" id="PS51186"/>
    </source>
</evidence>
<accession>A0A8J2XVK8</accession>
<protein>
    <recommendedName>
        <fullName evidence="1">N-acetyltransferase domain-containing protein</fullName>
    </recommendedName>
</protein>
<dbReference type="AlphaFoldDB" id="A0A8J2XVK8"/>
<dbReference type="GO" id="GO:0016747">
    <property type="term" value="F:acyltransferase activity, transferring groups other than amino-acyl groups"/>
    <property type="evidence" value="ECO:0007669"/>
    <property type="project" value="InterPro"/>
</dbReference>
<dbReference type="Pfam" id="PF00583">
    <property type="entry name" value="Acetyltransf_1"/>
    <property type="match status" value="1"/>
</dbReference>
<dbReference type="InterPro" id="IPR000182">
    <property type="entry name" value="GNAT_dom"/>
</dbReference>
<comment type="caution">
    <text evidence="2">The sequence shown here is derived from an EMBL/GenBank/DDBJ whole genome shotgun (WGS) entry which is preliminary data.</text>
</comment>
<dbReference type="RefSeq" id="WP_188936729.1">
    <property type="nucleotide sequence ID" value="NZ_BMJC01000005.1"/>
</dbReference>